<dbReference type="PANTHER" id="PTHR47001">
    <property type="entry name" value="TRANSCRIPTION FACTOR BHLH121"/>
    <property type="match status" value="1"/>
</dbReference>
<comment type="caution">
    <text evidence="9">The sequence shown here is derived from an EMBL/GenBank/DDBJ whole genome shotgun (WGS) entry which is preliminary data.</text>
</comment>
<name>A0AAV1R721_9ROSI</name>
<dbReference type="InterPro" id="IPR057075">
    <property type="entry name" value="bHLH_IRO3"/>
</dbReference>
<dbReference type="GO" id="GO:0005634">
    <property type="term" value="C:nucleus"/>
    <property type="evidence" value="ECO:0007669"/>
    <property type="project" value="UniProtKB-SubCell"/>
</dbReference>
<dbReference type="SUPFAM" id="SSF47459">
    <property type="entry name" value="HLH, helix-loop-helix DNA-binding domain"/>
    <property type="match status" value="1"/>
</dbReference>
<dbReference type="CDD" id="cd11446">
    <property type="entry name" value="bHLH_AtILR3_like"/>
    <property type="match status" value="1"/>
</dbReference>
<dbReference type="PANTHER" id="PTHR47001:SF3">
    <property type="entry name" value="TRANSCRIPTION FACTOR BHLH121"/>
    <property type="match status" value="1"/>
</dbReference>
<dbReference type="InterPro" id="IPR044579">
    <property type="entry name" value="bHLH11/121"/>
</dbReference>
<dbReference type="PROSITE" id="PS50888">
    <property type="entry name" value="BHLH"/>
    <property type="match status" value="1"/>
</dbReference>
<dbReference type="InterPro" id="IPR036638">
    <property type="entry name" value="HLH_DNA-bd_sf"/>
</dbReference>
<evidence type="ECO:0000313" key="10">
    <source>
        <dbReference type="Proteomes" id="UP001314170"/>
    </source>
</evidence>
<accession>A0AAV1R721</accession>
<evidence type="ECO:0000256" key="1">
    <source>
        <dbReference type="ARBA" id="ARBA00004123"/>
    </source>
</evidence>
<evidence type="ECO:0000256" key="4">
    <source>
        <dbReference type="ARBA" id="ARBA00023163"/>
    </source>
</evidence>
<feature type="compositionally biased region" description="Polar residues" evidence="7">
    <location>
        <begin position="218"/>
        <end position="229"/>
    </location>
</feature>
<feature type="domain" description="BHLH" evidence="8">
    <location>
        <begin position="38"/>
        <end position="88"/>
    </location>
</feature>
<comment type="subcellular location">
    <subcellularLocation>
        <location evidence="1">Nucleus</location>
    </subcellularLocation>
</comment>
<organism evidence="9 10">
    <name type="scientific">Dovyalis caffra</name>
    <dbReference type="NCBI Taxonomy" id="77055"/>
    <lineage>
        <taxon>Eukaryota</taxon>
        <taxon>Viridiplantae</taxon>
        <taxon>Streptophyta</taxon>
        <taxon>Embryophyta</taxon>
        <taxon>Tracheophyta</taxon>
        <taxon>Spermatophyta</taxon>
        <taxon>Magnoliopsida</taxon>
        <taxon>eudicotyledons</taxon>
        <taxon>Gunneridae</taxon>
        <taxon>Pentapetalae</taxon>
        <taxon>rosids</taxon>
        <taxon>fabids</taxon>
        <taxon>Malpighiales</taxon>
        <taxon>Salicaceae</taxon>
        <taxon>Flacourtieae</taxon>
        <taxon>Dovyalis</taxon>
    </lineage>
</organism>
<keyword evidence="10" id="KW-1185">Reference proteome</keyword>
<dbReference type="GO" id="GO:0003677">
    <property type="term" value="F:DNA binding"/>
    <property type="evidence" value="ECO:0007669"/>
    <property type="project" value="UniProtKB-KW"/>
</dbReference>
<evidence type="ECO:0000256" key="3">
    <source>
        <dbReference type="ARBA" id="ARBA00023125"/>
    </source>
</evidence>
<keyword evidence="3" id="KW-0238">DNA-binding</keyword>
<feature type="region of interest" description="Disordered" evidence="7">
    <location>
        <begin position="1"/>
        <end position="49"/>
    </location>
</feature>
<dbReference type="GO" id="GO:0006879">
    <property type="term" value="P:intracellular iron ion homeostasis"/>
    <property type="evidence" value="ECO:0007669"/>
    <property type="project" value="InterPro"/>
</dbReference>
<evidence type="ECO:0000256" key="2">
    <source>
        <dbReference type="ARBA" id="ARBA00023015"/>
    </source>
</evidence>
<dbReference type="InterPro" id="IPR011598">
    <property type="entry name" value="bHLH_dom"/>
</dbReference>
<dbReference type="SMART" id="SM00353">
    <property type="entry name" value="HLH"/>
    <property type="match status" value="1"/>
</dbReference>
<keyword evidence="6" id="KW-0175">Coiled coil</keyword>
<gene>
    <name evidence="9" type="ORF">DCAF_LOCUS7306</name>
</gene>
<dbReference type="GO" id="GO:0046983">
    <property type="term" value="F:protein dimerization activity"/>
    <property type="evidence" value="ECO:0007669"/>
    <property type="project" value="InterPro"/>
</dbReference>
<feature type="compositionally biased region" description="Low complexity" evidence="7">
    <location>
        <begin position="287"/>
        <end position="311"/>
    </location>
</feature>
<protein>
    <recommendedName>
        <fullName evidence="8">BHLH domain-containing protein</fullName>
    </recommendedName>
</protein>
<keyword evidence="2" id="KW-0805">Transcription regulation</keyword>
<keyword evidence="5" id="KW-0539">Nucleus</keyword>
<feature type="coiled-coil region" evidence="6">
    <location>
        <begin position="78"/>
        <end position="133"/>
    </location>
</feature>
<dbReference type="AlphaFoldDB" id="A0AAV1R721"/>
<evidence type="ECO:0000313" key="9">
    <source>
        <dbReference type="EMBL" id="CAK7329551.1"/>
    </source>
</evidence>
<evidence type="ECO:0000256" key="7">
    <source>
        <dbReference type="SAM" id="MobiDB-lite"/>
    </source>
</evidence>
<dbReference type="GO" id="GO:0003700">
    <property type="term" value="F:DNA-binding transcription factor activity"/>
    <property type="evidence" value="ECO:0007669"/>
    <property type="project" value="InterPro"/>
</dbReference>
<evidence type="ECO:0000259" key="8">
    <source>
        <dbReference type="PROSITE" id="PS50888"/>
    </source>
</evidence>
<dbReference type="Proteomes" id="UP001314170">
    <property type="component" value="Unassembled WGS sequence"/>
</dbReference>
<evidence type="ECO:0000256" key="6">
    <source>
        <dbReference type="SAM" id="Coils"/>
    </source>
</evidence>
<dbReference type="Pfam" id="PF23177">
    <property type="entry name" value="bHLH_IRO3"/>
    <property type="match status" value="1"/>
</dbReference>
<sequence length="334" mass="36905">MDPFTDFNPPPPPDTRHLPSTHPNPKSSEAEIKGSVAARKIQKADREKLRRDRLNEHFVELGNTLDPDRPKNDKATILADTIQLLKDLTSQVDKLKAEYATLNEESRELSQEKNDLREEKASLKSDIENLNIQCQQRLRTTYPWAAMDHSVMMAPPSYPFPMPVPMPPGPIPMHPSLQPYPFYGNQNPAVVHNPCSTFVPYMAPNTLVDQQSAQHVSSLAQLASRSRVSGKQDSKNKSSGESKIEKSEGSNDVTTDLELKTPGSIADQDLSSIQRKSKTSMRKESSVTEGSSSSRCSSSRSVQDSSSNSVVGTKVDDLDKSMPSGLEPMECRGD</sequence>
<reference evidence="9 10" key="1">
    <citation type="submission" date="2024-01" db="EMBL/GenBank/DDBJ databases">
        <authorList>
            <person name="Waweru B."/>
        </authorList>
    </citation>
    <scope>NUCLEOTIDE SEQUENCE [LARGE SCALE GENOMIC DNA]</scope>
</reference>
<evidence type="ECO:0000256" key="5">
    <source>
        <dbReference type="ARBA" id="ARBA00023242"/>
    </source>
</evidence>
<dbReference type="EMBL" id="CAWUPB010000913">
    <property type="protein sequence ID" value="CAK7329551.1"/>
    <property type="molecule type" value="Genomic_DNA"/>
</dbReference>
<keyword evidence="4" id="KW-0804">Transcription</keyword>
<feature type="compositionally biased region" description="Basic and acidic residues" evidence="7">
    <location>
        <begin position="230"/>
        <end position="249"/>
    </location>
</feature>
<feature type="region of interest" description="Disordered" evidence="7">
    <location>
        <begin position="218"/>
        <end position="334"/>
    </location>
</feature>
<proteinExistence type="predicted"/>
<dbReference type="Gene3D" id="4.10.280.10">
    <property type="entry name" value="Helix-loop-helix DNA-binding domain"/>
    <property type="match status" value="1"/>
</dbReference>